<evidence type="ECO:0000313" key="2">
    <source>
        <dbReference type="EMBL" id="OZG59892.1"/>
    </source>
</evidence>
<accession>A0A261FL39</accession>
<keyword evidence="3" id="KW-1185">Reference proteome</keyword>
<organism evidence="2 3">
    <name type="scientific">Bifidobacterium lemurum</name>
    <dbReference type="NCBI Taxonomy" id="1603886"/>
    <lineage>
        <taxon>Bacteria</taxon>
        <taxon>Bacillati</taxon>
        <taxon>Actinomycetota</taxon>
        <taxon>Actinomycetes</taxon>
        <taxon>Bifidobacteriales</taxon>
        <taxon>Bifidobacteriaceae</taxon>
        <taxon>Bifidobacterium</taxon>
    </lineage>
</organism>
<reference evidence="2 3" key="1">
    <citation type="journal article" date="2017" name="BMC Genomics">
        <title>Comparative genomic and phylogenomic analyses of the Bifidobacteriaceae family.</title>
        <authorList>
            <person name="Lugli G.A."/>
            <person name="Milani C."/>
            <person name="Turroni F."/>
            <person name="Duranti S."/>
            <person name="Mancabelli L."/>
            <person name="Mangifesta M."/>
            <person name="Ferrario C."/>
            <person name="Modesto M."/>
            <person name="Mattarelli P."/>
            <person name="Jiri K."/>
            <person name="van Sinderen D."/>
            <person name="Ventura M."/>
        </authorList>
    </citation>
    <scope>NUCLEOTIDE SEQUENCE [LARGE SCALE GENOMIC DNA]</scope>
    <source>
        <strain evidence="2 3">DSM 28807</strain>
    </source>
</reference>
<dbReference type="InterPro" id="IPR005094">
    <property type="entry name" value="Endonuclease_MobA/VirD2"/>
</dbReference>
<protein>
    <submittedName>
        <fullName evidence="2">Relaxase</fullName>
    </submittedName>
</protein>
<comment type="caution">
    <text evidence="2">The sequence shown here is derived from an EMBL/GenBank/DDBJ whole genome shotgun (WGS) entry which is preliminary data.</text>
</comment>
<dbReference type="RefSeq" id="WP_072726195.1">
    <property type="nucleotide sequence ID" value="NZ_BDIS01000019.1"/>
</dbReference>
<dbReference type="Proteomes" id="UP000216352">
    <property type="component" value="Unassembled WGS sequence"/>
</dbReference>
<sequence length="438" mass="51078">MIPKISRGSNPVGLVKYLFGKGRHNEHSNQHLVCASGDMLAAFGLDGRPAESFARIGERFDRRYRVRASKDDPFPKDRRGKYNPERVPGKDRVWHCSLSIKAGQGILSDMEWDAIVRDYLKRMNIIQEDGRETMSWVAVRHGLSRNGNDHVHLMVQLAGDDEWYNTYDDRKHAQRSCRGMERERPELIELDRTVIDSKARFKYEEWRRWAEWKAHDEYDGVRPWDVLDPAERTRLIARVAASTMPRHHVCRVVEACAKASHSEDEFIRRVRREGFNIDPRLRKGVAKGSFDAPEQVVGYRITWRSEDGWTERFSAFDLGDDLRLASLRQDWMRDPRSKALAVQEWRASMENRPPVVSDGMERRLENLSTHDMERLIDEAFHIAKSLENKSGDEYTQAMRDGLRTFDRLRERYGLDDSIPANMMQSFVSPFENNEGVVR</sequence>
<dbReference type="AlphaFoldDB" id="A0A261FL39"/>
<proteinExistence type="predicted"/>
<gene>
    <name evidence="2" type="ORF">BLEM_2067</name>
</gene>
<evidence type="ECO:0000259" key="1">
    <source>
        <dbReference type="Pfam" id="PF03432"/>
    </source>
</evidence>
<dbReference type="Pfam" id="PF03432">
    <property type="entry name" value="Relaxase"/>
    <property type="match status" value="1"/>
</dbReference>
<name>A0A261FL39_9BIFI</name>
<feature type="domain" description="MobA/VirD2-like nuclease" evidence="1">
    <location>
        <begin position="86"/>
        <end position="183"/>
    </location>
</feature>
<dbReference type="EMBL" id="MWWX01000019">
    <property type="protein sequence ID" value="OZG59892.1"/>
    <property type="molecule type" value="Genomic_DNA"/>
</dbReference>
<evidence type="ECO:0000313" key="3">
    <source>
        <dbReference type="Proteomes" id="UP000216352"/>
    </source>
</evidence>
<dbReference type="STRING" id="1603886.GCA_001895165_01542"/>